<dbReference type="Pfam" id="PF02661">
    <property type="entry name" value="Fic"/>
    <property type="match status" value="1"/>
</dbReference>
<dbReference type="PANTHER" id="PTHR39426:SF1">
    <property type="entry name" value="HOMOLOGY TO DEATH-ON-CURING PROTEIN OF PHAGE P1"/>
    <property type="match status" value="1"/>
</dbReference>
<name>A0ABZ2Y689_9FIRM</name>
<dbReference type="InterPro" id="IPR036597">
    <property type="entry name" value="Fido-like_dom_sf"/>
</dbReference>
<proteinExistence type="predicted"/>
<gene>
    <name evidence="2" type="ORF">QBE51_12320</name>
</gene>
<dbReference type="InterPro" id="IPR003812">
    <property type="entry name" value="Fido"/>
</dbReference>
<dbReference type="InterPro" id="IPR006440">
    <property type="entry name" value="Doc"/>
</dbReference>
<keyword evidence="3" id="KW-1185">Reference proteome</keyword>
<evidence type="ECO:0000313" key="2">
    <source>
        <dbReference type="EMBL" id="WZL69556.1"/>
    </source>
</evidence>
<reference evidence="2 3" key="1">
    <citation type="submission" date="2023-03" db="EMBL/GenBank/DDBJ databases">
        <title>Novel Species.</title>
        <authorList>
            <person name="Ma S."/>
        </authorList>
    </citation>
    <scope>NUCLEOTIDE SEQUENCE [LARGE SCALE GENOMIC DNA]</scope>
    <source>
        <strain evidence="2 3">LIND6LT2</strain>
    </source>
</reference>
<dbReference type="PROSITE" id="PS51459">
    <property type="entry name" value="FIDO"/>
    <property type="match status" value="1"/>
</dbReference>
<dbReference type="Gene3D" id="1.20.120.1870">
    <property type="entry name" value="Fic/DOC protein, Fido domain"/>
    <property type="match status" value="1"/>
</dbReference>
<evidence type="ECO:0000313" key="3">
    <source>
        <dbReference type="Proteomes" id="UP001486565"/>
    </source>
</evidence>
<protein>
    <submittedName>
        <fullName evidence="2">Fic family protein</fullName>
    </submittedName>
</protein>
<evidence type="ECO:0000259" key="1">
    <source>
        <dbReference type="PROSITE" id="PS51459"/>
    </source>
</evidence>
<organism evidence="2 3">
    <name type="scientific">Defluviitalea saccharophila</name>
    <dbReference type="NCBI Taxonomy" id="879970"/>
    <lineage>
        <taxon>Bacteria</taxon>
        <taxon>Bacillati</taxon>
        <taxon>Bacillota</taxon>
        <taxon>Clostridia</taxon>
        <taxon>Lachnospirales</taxon>
        <taxon>Defluviitaleaceae</taxon>
        <taxon>Defluviitalea</taxon>
    </lineage>
</organism>
<dbReference type="PANTHER" id="PTHR39426">
    <property type="entry name" value="HOMOLOGY TO DEATH-ON-CURING PROTEIN OF PHAGE P1"/>
    <property type="match status" value="1"/>
</dbReference>
<feature type="domain" description="Fido" evidence="1">
    <location>
        <begin position="7"/>
        <end position="127"/>
    </location>
</feature>
<dbReference type="Proteomes" id="UP001486565">
    <property type="component" value="Chromosome"/>
</dbReference>
<accession>A0ABZ2Y689</accession>
<dbReference type="RefSeq" id="WP_341876543.1">
    <property type="nucleotide sequence ID" value="NZ_CP121687.1"/>
</dbReference>
<dbReference type="SUPFAM" id="SSF140931">
    <property type="entry name" value="Fic-like"/>
    <property type="match status" value="1"/>
</dbReference>
<dbReference type="EMBL" id="CP121687">
    <property type="protein sequence ID" value="WZL69556.1"/>
    <property type="molecule type" value="Genomic_DNA"/>
</dbReference>
<dbReference type="InterPro" id="IPR053737">
    <property type="entry name" value="Type_II_TA_Toxin"/>
</dbReference>
<sequence length="145" mass="16635">MEGIIYLTLEQAVSTHKKTVQYSGGGALGHFDLGRLDSVLQNIQNDDYYPTFVEKLTHLFFCTCEFHCFEDGNKRLAITLCAHFLLLNGYMAVAKRFFEVTENVSYHVAAGKINKDLLHRIMEAIMDNTYDTDEELKLDIYNAIR</sequence>